<evidence type="ECO:0000256" key="4">
    <source>
        <dbReference type="ARBA" id="ARBA00023157"/>
    </source>
</evidence>
<keyword evidence="4" id="KW-1015">Disulfide bond</keyword>
<evidence type="ECO:0000256" key="6">
    <source>
        <dbReference type="RuleBase" id="RU364065"/>
    </source>
</evidence>
<dbReference type="GO" id="GO:0015038">
    <property type="term" value="F:glutathione disulfide oxidoreductase activity"/>
    <property type="evidence" value="ECO:0007669"/>
    <property type="project" value="UniProtKB-UniRule"/>
</dbReference>
<evidence type="ECO:0000313" key="9">
    <source>
        <dbReference type="Proteomes" id="UP000244906"/>
    </source>
</evidence>
<dbReference type="InterPro" id="IPR002109">
    <property type="entry name" value="Glutaredoxin"/>
</dbReference>
<comment type="similarity">
    <text evidence="1 6">Belongs to the glutaredoxin family.</text>
</comment>
<name>A0A2V1H0D6_9GAMM</name>
<dbReference type="RefSeq" id="WP_116687459.1">
    <property type="nucleotide sequence ID" value="NZ_CAWNYD010000005.1"/>
</dbReference>
<evidence type="ECO:0000256" key="2">
    <source>
        <dbReference type="ARBA" id="ARBA00022448"/>
    </source>
</evidence>
<comment type="function">
    <text evidence="6">Has a glutathione-disulfide oxidoreductase activity in the presence of NADPH and glutathione reductase. Reduces low molecular weight disulfides and proteins.</text>
</comment>
<protein>
    <recommendedName>
        <fullName evidence="6">Glutaredoxin</fullName>
    </recommendedName>
</protein>
<feature type="domain" description="Glutaredoxin" evidence="7">
    <location>
        <begin position="6"/>
        <end position="64"/>
    </location>
</feature>
<dbReference type="PROSITE" id="PS51354">
    <property type="entry name" value="GLUTAREDOXIN_2"/>
    <property type="match status" value="1"/>
</dbReference>
<reference evidence="8 9" key="1">
    <citation type="submission" date="2018-04" db="EMBL/GenBank/DDBJ databases">
        <title>Thalassorhabdus spongiae gen. nov., sp. nov., isolated from a marine sponge in South-West Iceland.</title>
        <authorList>
            <person name="Knobloch S."/>
            <person name="Daussin A."/>
            <person name="Johannsson R."/>
            <person name="Marteinsson V.T."/>
        </authorList>
    </citation>
    <scope>NUCLEOTIDE SEQUENCE [LARGE SCALE GENOMIC DNA]</scope>
    <source>
        <strain evidence="8 9">Hp12</strain>
    </source>
</reference>
<dbReference type="InterPro" id="IPR036249">
    <property type="entry name" value="Thioredoxin-like_sf"/>
</dbReference>
<dbReference type="OrthoDB" id="9814618at2"/>
<evidence type="ECO:0000256" key="5">
    <source>
        <dbReference type="ARBA" id="ARBA00023284"/>
    </source>
</evidence>
<evidence type="ECO:0000256" key="1">
    <source>
        <dbReference type="ARBA" id="ARBA00007787"/>
    </source>
</evidence>
<keyword evidence="3 6" id="KW-0249">Electron transport</keyword>
<evidence type="ECO:0000313" key="8">
    <source>
        <dbReference type="EMBL" id="PVZ68130.1"/>
    </source>
</evidence>
<evidence type="ECO:0000256" key="3">
    <source>
        <dbReference type="ARBA" id="ARBA00022982"/>
    </source>
</evidence>
<dbReference type="AlphaFoldDB" id="A0A2V1H0D6"/>
<dbReference type="CDD" id="cd03418">
    <property type="entry name" value="GRX_GRXb_1_3_like"/>
    <property type="match status" value="1"/>
</dbReference>
<dbReference type="Gene3D" id="3.40.30.10">
    <property type="entry name" value="Glutaredoxin"/>
    <property type="match status" value="1"/>
</dbReference>
<comment type="caution">
    <text evidence="8">The sequence shown here is derived from an EMBL/GenBank/DDBJ whole genome shotgun (WGS) entry which is preliminary data.</text>
</comment>
<dbReference type="PRINTS" id="PR00160">
    <property type="entry name" value="GLUTAREDOXIN"/>
</dbReference>
<dbReference type="GO" id="GO:0005737">
    <property type="term" value="C:cytoplasm"/>
    <property type="evidence" value="ECO:0007669"/>
    <property type="project" value="TreeGrafter"/>
</dbReference>
<dbReference type="NCBIfam" id="TIGR02181">
    <property type="entry name" value="GRX_bact"/>
    <property type="match status" value="1"/>
</dbReference>
<keyword evidence="5 6" id="KW-0676">Redox-active center</keyword>
<proteinExistence type="inferred from homology"/>
<dbReference type="InterPro" id="IPR011900">
    <property type="entry name" value="GRX_bact"/>
</dbReference>
<gene>
    <name evidence="8" type="primary">grxC</name>
    <name evidence="8" type="ORF">DC094_12560</name>
</gene>
<organism evidence="8 9">
    <name type="scientific">Pelagibaculum spongiae</name>
    <dbReference type="NCBI Taxonomy" id="2080658"/>
    <lineage>
        <taxon>Bacteria</taxon>
        <taxon>Pseudomonadati</taxon>
        <taxon>Pseudomonadota</taxon>
        <taxon>Gammaproteobacteria</taxon>
        <taxon>Oceanospirillales</taxon>
        <taxon>Pelagibaculum</taxon>
    </lineage>
</organism>
<keyword evidence="9" id="KW-1185">Reference proteome</keyword>
<evidence type="ECO:0000259" key="7">
    <source>
        <dbReference type="Pfam" id="PF00462"/>
    </source>
</evidence>
<dbReference type="Proteomes" id="UP000244906">
    <property type="component" value="Unassembled WGS sequence"/>
</dbReference>
<dbReference type="InterPro" id="IPR014025">
    <property type="entry name" value="Glutaredoxin_subgr"/>
</dbReference>
<accession>A0A2V1H0D6</accession>
<dbReference type="GO" id="GO:0034599">
    <property type="term" value="P:cellular response to oxidative stress"/>
    <property type="evidence" value="ECO:0007669"/>
    <property type="project" value="TreeGrafter"/>
</dbReference>
<keyword evidence="2 6" id="KW-0813">Transport</keyword>
<sequence>MAQAKVEVYLTQTCPYCMMAKQLLSDKGVDFQTIDVTGNPELRATMTRLANGGTTVPQVFINDRPCGGFTDIYALEQSGQLDQLLESESEV</sequence>
<dbReference type="EMBL" id="QDDL01000005">
    <property type="protein sequence ID" value="PVZ68130.1"/>
    <property type="molecule type" value="Genomic_DNA"/>
</dbReference>
<dbReference type="Pfam" id="PF00462">
    <property type="entry name" value="Glutaredoxin"/>
    <property type="match status" value="1"/>
</dbReference>
<dbReference type="GO" id="GO:0045454">
    <property type="term" value="P:cell redox homeostasis"/>
    <property type="evidence" value="ECO:0007669"/>
    <property type="project" value="InterPro"/>
</dbReference>
<dbReference type="SUPFAM" id="SSF52833">
    <property type="entry name" value="Thioredoxin-like"/>
    <property type="match status" value="1"/>
</dbReference>
<dbReference type="InterPro" id="IPR011767">
    <property type="entry name" value="GLR_AS"/>
</dbReference>
<dbReference type="PANTHER" id="PTHR45694:SF18">
    <property type="entry name" value="GLUTAREDOXIN-1-RELATED"/>
    <property type="match status" value="1"/>
</dbReference>
<dbReference type="PANTHER" id="PTHR45694">
    <property type="entry name" value="GLUTAREDOXIN 2"/>
    <property type="match status" value="1"/>
</dbReference>
<dbReference type="PROSITE" id="PS00195">
    <property type="entry name" value="GLUTAREDOXIN_1"/>
    <property type="match status" value="1"/>
</dbReference>
<keyword evidence="6" id="KW-0963">Cytoplasm</keyword>